<gene>
    <name evidence="2" type="ORF">EJB05_32648</name>
</gene>
<dbReference type="Gene3D" id="1.20.1280.50">
    <property type="match status" value="1"/>
</dbReference>
<dbReference type="CDD" id="cd22159">
    <property type="entry name" value="F-box_AtTIR1-like"/>
    <property type="match status" value="1"/>
</dbReference>
<dbReference type="InterPro" id="IPR001810">
    <property type="entry name" value="F-box_dom"/>
</dbReference>
<keyword evidence="3" id="KW-1185">Reference proteome</keyword>
<dbReference type="Pfam" id="PF12937">
    <property type="entry name" value="F-box-like"/>
    <property type="match status" value="1"/>
</dbReference>
<sequence>MPPYRKRRQISDLINGTLPDDALAAIFARLPDTADVVRCAATCTRWRRAVATRAASLSHSLPPPGRFLPQLAVGLFHLEKHGPTARTRTAPGAPQPRFLAMASGRRLLGCQRTCIGSLFRGVDDGGAIFDFSRPVASRNGRLVLELQRESRADGGVTLCVCNPMTGDVVVLPVLEGVDKPADYGCALLAGDDLRPRRCTTNFFHLLLVVYNSRRHGFTALRCFSSATGRWGAETRSPVPASANELRHIGPAAVLHGAAFWPLDHGVLGVRPAAGDDLQAAVVHLLPYEWPHYWPEKRLLGVSPDNRLFFINFGHLGIDYTLIANITYFDIRGDDIRTGRQPTYYEINGDDIRTGRIQGSPFKETIRMPQIKMPCRDTTLKLRWAGEKSGMVLFTLGESSGHSGTFALSLRERTVEKLAHGEGHEWGSFVGFEMNWATYLATIAANGTN</sequence>
<proteinExistence type="predicted"/>
<feature type="non-terminal residue" evidence="2">
    <location>
        <position position="1"/>
    </location>
</feature>
<dbReference type="PANTHER" id="PTHR36140">
    <property type="entry name" value="F-BOX DOMAIN-CONTAINING PROTEIN-RELATED"/>
    <property type="match status" value="1"/>
</dbReference>
<comment type="caution">
    <text evidence="2">The sequence shown here is derived from an EMBL/GenBank/DDBJ whole genome shotgun (WGS) entry which is preliminary data.</text>
</comment>
<feature type="domain" description="F-box" evidence="1">
    <location>
        <begin position="17"/>
        <end position="51"/>
    </location>
</feature>
<evidence type="ECO:0000313" key="3">
    <source>
        <dbReference type="Proteomes" id="UP000324897"/>
    </source>
</evidence>
<dbReference type="PANTHER" id="PTHR36140:SF9">
    <property type="entry name" value="F-BOX DOMAIN CONTAINING PROTEIN"/>
    <property type="match status" value="1"/>
</dbReference>
<protein>
    <recommendedName>
        <fullName evidence="1">F-box domain-containing protein</fullName>
    </recommendedName>
</protein>
<organism evidence="2 3">
    <name type="scientific">Eragrostis curvula</name>
    <name type="common">weeping love grass</name>
    <dbReference type="NCBI Taxonomy" id="38414"/>
    <lineage>
        <taxon>Eukaryota</taxon>
        <taxon>Viridiplantae</taxon>
        <taxon>Streptophyta</taxon>
        <taxon>Embryophyta</taxon>
        <taxon>Tracheophyta</taxon>
        <taxon>Spermatophyta</taxon>
        <taxon>Magnoliopsida</taxon>
        <taxon>Liliopsida</taxon>
        <taxon>Poales</taxon>
        <taxon>Poaceae</taxon>
        <taxon>PACMAD clade</taxon>
        <taxon>Chloridoideae</taxon>
        <taxon>Eragrostideae</taxon>
        <taxon>Eragrostidinae</taxon>
        <taxon>Eragrostis</taxon>
    </lineage>
</organism>
<evidence type="ECO:0000313" key="2">
    <source>
        <dbReference type="EMBL" id="TVU22927.1"/>
    </source>
</evidence>
<name>A0A5J9UI12_9POAL</name>
<dbReference type="SUPFAM" id="SSF81383">
    <property type="entry name" value="F-box domain"/>
    <property type="match status" value="1"/>
</dbReference>
<dbReference type="Gramene" id="TVU22927">
    <property type="protein sequence ID" value="TVU22927"/>
    <property type="gene ID" value="EJB05_32648"/>
</dbReference>
<dbReference type="OrthoDB" id="686611at2759"/>
<accession>A0A5J9UI12</accession>
<dbReference type="AlphaFoldDB" id="A0A5J9UI12"/>
<evidence type="ECO:0000259" key="1">
    <source>
        <dbReference type="Pfam" id="PF12937"/>
    </source>
</evidence>
<reference evidence="2 3" key="1">
    <citation type="journal article" date="2019" name="Sci. Rep.">
        <title>A high-quality genome of Eragrostis curvula grass provides insights into Poaceae evolution and supports new strategies to enhance forage quality.</title>
        <authorList>
            <person name="Carballo J."/>
            <person name="Santos B.A.C.M."/>
            <person name="Zappacosta D."/>
            <person name="Garbus I."/>
            <person name="Selva J.P."/>
            <person name="Gallo C.A."/>
            <person name="Diaz A."/>
            <person name="Albertini E."/>
            <person name="Caccamo M."/>
            <person name="Echenique V."/>
        </authorList>
    </citation>
    <scope>NUCLEOTIDE SEQUENCE [LARGE SCALE GENOMIC DNA]</scope>
    <source>
        <strain evidence="3">cv. Victoria</strain>
        <tissue evidence="2">Leaf</tissue>
    </source>
</reference>
<dbReference type="InterPro" id="IPR036047">
    <property type="entry name" value="F-box-like_dom_sf"/>
</dbReference>
<dbReference type="Proteomes" id="UP000324897">
    <property type="component" value="Unassembled WGS sequence"/>
</dbReference>
<dbReference type="EMBL" id="RWGY01000026">
    <property type="protein sequence ID" value="TVU22927.1"/>
    <property type="molecule type" value="Genomic_DNA"/>
</dbReference>